<sequence length="336" mass="38662">MSQWMTTFPGYAWLLSTVKKIFGNIIKTGPVPRHIGLIMDGNRRYARAHNIELKEGHNMGFESMASILEILYECGVEQATVYAFSIENFKRSSYEVKWLMDLAKQKFQQITQHGELCEQYGVQIRILGNTSLLQPDVLKLLRQAEDITKNNKRAILNVCFPYTSRDEMTTAIKGIVKKSTEVDDFIIDESTIDKFLYTKDAPPLDLLIRTSGTYRLSDFLLWQSVSSQCSIVVIETLWPQFNPYEMSKILINWSFNKYWYGNSNGYTVRGNPDNLRLSNDEDLEDDEPNAFTTSYNRNPIVEDEDSFDRDSDSDRVIDNENDTVPSEESSINIKTA</sequence>
<gene>
    <name evidence="1" type="ORF">CLIB1444_01S00254</name>
</gene>
<reference evidence="1" key="1">
    <citation type="submission" date="2022-06" db="EMBL/GenBank/DDBJ databases">
        <authorList>
            <person name="Legras J.-L."/>
            <person name="Devillers H."/>
            <person name="Grondin C."/>
        </authorList>
    </citation>
    <scope>NUCLEOTIDE SEQUENCE</scope>
    <source>
        <strain evidence="1">CLIB 1444</strain>
    </source>
</reference>
<dbReference type="Proteomes" id="UP001152531">
    <property type="component" value="Unassembled WGS sequence"/>
</dbReference>
<accession>A0ACA9Y1D2</accession>
<keyword evidence="2" id="KW-1185">Reference proteome</keyword>
<dbReference type="EMBL" id="CALSDN010000001">
    <property type="protein sequence ID" value="CAH6718150.1"/>
    <property type="molecule type" value="Genomic_DNA"/>
</dbReference>
<comment type="caution">
    <text evidence="1">The sequence shown here is derived from an EMBL/GenBank/DDBJ whole genome shotgun (WGS) entry which is preliminary data.</text>
</comment>
<organism evidence="1 2">
    <name type="scientific">[Candida] jaroonii</name>
    <dbReference type="NCBI Taxonomy" id="467808"/>
    <lineage>
        <taxon>Eukaryota</taxon>
        <taxon>Fungi</taxon>
        <taxon>Dikarya</taxon>
        <taxon>Ascomycota</taxon>
        <taxon>Saccharomycotina</taxon>
        <taxon>Pichiomycetes</taxon>
        <taxon>Debaryomycetaceae</taxon>
        <taxon>Yamadazyma</taxon>
    </lineage>
</organism>
<protein>
    <submittedName>
        <fullName evidence="1">Dehydrodolichyl diphosphate synthase complex subunit Rer2p</fullName>
    </submittedName>
</protein>
<name>A0ACA9Y1D2_9ASCO</name>
<evidence type="ECO:0000313" key="2">
    <source>
        <dbReference type="Proteomes" id="UP001152531"/>
    </source>
</evidence>
<evidence type="ECO:0000313" key="1">
    <source>
        <dbReference type="EMBL" id="CAH6718150.1"/>
    </source>
</evidence>
<proteinExistence type="predicted"/>